<dbReference type="PANTHER" id="PTHR45749">
    <property type="match status" value="1"/>
</dbReference>
<accession>A0ABQ9I4A6</accession>
<keyword evidence="2" id="KW-1185">Reference proteome</keyword>
<dbReference type="Proteomes" id="UP001159363">
    <property type="component" value="Chromosome 3"/>
</dbReference>
<name>A0ABQ9I4A6_9NEOP</name>
<gene>
    <name evidence="1" type="ORF">PR048_010610</name>
</gene>
<evidence type="ECO:0000313" key="2">
    <source>
        <dbReference type="Proteomes" id="UP001159363"/>
    </source>
</evidence>
<protein>
    <submittedName>
        <fullName evidence="1">Uncharacterized protein</fullName>
    </submittedName>
</protein>
<dbReference type="PANTHER" id="PTHR45749:SF28">
    <property type="entry name" value="ZINC FINGER MYM-TYPE PROTEIN 1-LIKE-RELATED"/>
    <property type="match status" value="1"/>
</dbReference>
<proteinExistence type="predicted"/>
<dbReference type="EMBL" id="JARBHB010000003">
    <property type="protein sequence ID" value="KAJ8891100.1"/>
    <property type="molecule type" value="Genomic_DNA"/>
</dbReference>
<organism evidence="1 2">
    <name type="scientific">Dryococelus australis</name>
    <dbReference type="NCBI Taxonomy" id="614101"/>
    <lineage>
        <taxon>Eukaryota</taxon>
        <taxon>Metazoa</taxon>
        <taxon>Ecdysozoa</taxon>
        <taxon>Arthropoda</taxon>
        <taxon>Hexapoda</taxon>
        <taxon>Insecta</taxon>
        <taxon>Pterygota</taxon>
        <taxon>Neoptera</taxon>
        <taxon>Polyneoptera</taxon>
        <taxon>Phasmatodea</taxon>
        <taxon>Verophasmatodea</taxon>
        <taxon>Anareolatae</taxon>
        <taxon>Phasmatidae</taxon>
        <taxon>Eurycanthinae</taxon>
        <taxon>Dryococelus</taxon>
    </lineage>
</organism>
<reference evidence="1 2" key="1">
    <citation type="submission" date="2023-02" db="EMBL/GenBank/DDBJ databases">
        <title>LHISI_Scaffold_Assembly.</title>
        <authorList>
            <person name="Stuart O.P."/>
            <person name="Cleave R."/>
            <person name="Magrath M.J.L."/>
            <person name="Mikheyev A.S."/>
        </authorList>
    </citation>
    <scope>NUCLEOTIDE SEQUENCE [LARGE SCALE GENOMIC DNA]</scope>
    <source>
        <strain evidence="1">Daus_M_001</strain>
        <tissue evidence="1">Leg muscle</tissue>
    </source>
</reference>
<feature type="non-terminal residue" evidence="1">
    <location>
        <position position="128"/>
    </location>
</feature>
<evidence type="ECO:0000313" key="1">
    <source>
        <dbReference type="EMBL" id="KAJ8891100.1"/>
    </source>
</evidence>
<sequence length="128" mass="13725">MLSIIIEVNDRGSYAVIVDGTQDIPGTDQQPSDQNLQPQEQFTGLHSMVSTIGESLLQLPLSNLRGQTYEGAANMSGQYNGAQAIVKMKHPLAHYVHCTASNRVAASVARSCSVISKPLECVNELGVL</sequence>
<comment type="caution">
    <text evidence="1">The sequence shown here is derived from an EMBL/GenBank/DDBJ whole genome shotgun (WGS) entry which is preliminary data.</text>
</comment>